<sequence length="245" mass="28272">MWSSLRNDNKIDHFVPLIPIEKRQDTILEDFFETSMSFDEHDNSFINQFLESVLESDSEIPSESERYVTIPEVNQPSAERNGSILDIQTPVHVADTETEVTMPEVNQPSAESSDISLNSENHEFEQSEETVNSCRTSIEFTEWPQLETPVKMYNTGEYLLLKCGTKFFPAVVVDWPWVKYFVPFEGKFKMGDTLYTVLTEEVNRKLKAPQIEMVGRAHCYTFSEEFNSGEVNRSVITDLMKLNKI</sequence>
<proteinExistence type="predicted"/>
<dbReference type="RefSeq" id="XP_022311047.1">
    <property type="nucleotide sequence ID" value="XM_022455339.1"/>
</dbReference>
<protein>
    <submittedName>
        <fullName evidence="2">Uncharacterized protein LOC111116355</fullName>
    </submittedName>
</protein>
<keyword evidence="1" id="KW-1185">Reference proteome</keyword>
<gene>
    <name evidence="2" type="primary">LOC111116355</name>
</gene>
<evidence type="ECO:0000313" key="2">
    <source>
        <dbReference type="RefSeq" id="XP_022311047.1"/>
    </source>
</evidence>
<dbReference type="GeneID" id="111116355"/>
<dbReference type="Proteomes" id="UP000694844">
    <property type="component" value="Chromosome 10"/>
</dbReference>
<dbReference type="KEGG" id="cvn:111116355"/>
<name>A0A8B8C5R4_CRAVI</name>
<accession>A0A8B8C5R4</accession>
<dbReference type="AlphaFoldDB" id="A0A8B8C5R4"/>
<organism evidence="1 2">
    <name type="scientific">Crassostrea virginica</name>
    <name type="common">Eastern oyster</name>
    <dbReference type="NCBI Taxonomy" id="6565"/>
    <lineage>
        <taxon>Eukaryota</taxon>
        <taxon>Metazoa</taxon>
        <taxon>Spiralia</taxon>
        <taxon>Lophotrochozoa</taxon>
        <taxon>Mollusca</taxon>
        <taxon>Bivalvia</taxon>
        <taxon>Autobranchia</taxon>
        <taxon>Pteriomorphia</taxon>
        <taxon>Ostreida</taxon>
        <taxon>Ostreoidea</taxon>
        <taxon>Ostreidae</taxon>
        <taxon>Crassostrea</taxon>
    </lineage>
</organism>
<evidence type="ECO:0000313" key="1">
    <source>
        <dbReference type="Proteomes" id="UP000694844"/>
    </source>
</evidence>
<dbReference type="OrthoDB" id="6211225at2759"/>
<reference evidence="2" key="1">
    <citation type="submission" date="2025-08" db="UniProtKB">
        <authorList>
            <consortium name="RefSeq"/>
        </authorList>
    </citation>
    <scope>IDENTIFICATION</scope>
    <source>
        <tissue evidence="2">Whole sample</tissue>
    </source>
</reference>